<name>A0A8N4ICK2_ELAGV</name>
<accession>A0A8N4ICK2</accession>
<reference evidence="2" key="1">
    <citation type="submission" date="2025-08" db="UniProtKB">
        <authorList>
            <consortium name="RefSeq"/>
        </authorList>
    </citation>
    <scope>IDENTIFICATION</scope>
</reference>
<dbReference type="PANTHER" id="PTHR34222">
    <property type="entry name" value="GAG_PRE-INTEGRS DOMAIN-CONTAINING PROTEIN"/>
    <property type="match status" value="1"/>
</dbReference>
<evidence type="ECO:0000313" key="2">
    <source>
        <dbReference type="RefSeq" id="XP_029124407.1"/>
    </source>
</evidence>
<dbReference type="Proteomes" id="UP000504607">
    <property type="component" value="Chromosome 15"/>
</dbReference>
<evidence type="ECO:0000313" key="1">
    <source>
        <dbReference type="Proteomes" id="UP000504607"/>
    </source>
</evidence>
<sequence>MTEKANKEIGSKKRNKKYFRCDHCKKTGHTRDRCFELIGYPPGWQSKNQVKGRGNGAEIGSQHQGGVAVNATTPLNTDRISSIPDLSPTQYQQLIFLLGQDKTQSAVNFVGPCHEEADWIG</sequence>
<dbReference type="PANTHER" id="PTHR34222:SF79">
    <property type="entry name" value="RETROVIRUS-RELATED POL POLYPROTEIN FROM TRANSPOSON TNT 1-94"/>
    <property type="match status" value="1"/>
</dbReference>
<gene>
    <name evidence="2" type="primary">LOC114914836</name>
</gene>
<dbReference type="RefSeq" id="XP_029124407.1">
    <property type="nucleotide sequence ID" value="XM_029268574.1"/>
</dbReference>
<protein>
    <submittedName>
        <fullName evidence="2">Uncharacterized protein LOC114914836</fullName>
    </submittedName>
</protein>
<proteinExistence type="predicted"/>
<dbReference type="AlphaFoldDB" id="A0A8N4ICK2"/>
<organism evidence="1 2">
    <name type="scientific">Elaeis guineensis var. tenera</name>
    <name type="common">Oil palm</name>
    <dbReference type="NCBI Taxonomy" id="51953"/>
    <lineage>
        <taxon>Eukaryota</taxon>
        <taxon>Viridiplantae</taxon>
        <taxon>Streptophyta</taxon>
        <taxon>Embryophyta</taxon>
        <taxon>Tracheophyta</taxon>
        <taxon>Spermatophyta</taxon>
        <taxon>Magnoliopsida</taxon>
        <taxon>Liliopsida</taxon>
        <taxon>Arecaceae</taxon>
        <taxon>Arecoideae</taxon>
        <taxon>Cocoseae</taxon>
        <taxon>Elaeidinae</taxon>
        <taxon>Elaeis</taxon>
    </lineage>
</organism>
<dbReference type="OrthoDB" id="687178at2759"/>
<keyword evidence="1" id="KW-1185">Reference proteome</keyword>